<accession>A0A6A6GZ33</accession>
<feature type="chain" id="PRO_5025514559" description="Secreted protein" evidence="1">
    <location>
        <begin position="21"/>
        <end position="202"/>
    </location>
</feature>
<evidence type="ECO:0000256" key="1">
    <source>
        <dbReference type="SAM" id="SignalP"/>
    </source>
</evidence>
<name>A0A6A6GZ33_VIRVR</name>
<organism evidence="2 3">
    <name type="scientific">Viridothelium virens</name>
    <name type="common">Speckled blister lichen</name>
    <name type="synonym">Trypethelium virens</name>
    <dbReference type="NCBI Taxonomy" id="1048519"/>
    <lineage>
        <taxon>Eukaryota</taxon>
        <taxon>Fungi</taxon>
        <taxon>Dikarya</taxon>
        <taxon>Ascomycota</taxon>
        <taxon>Pezizomycotina</taxon>
        <taxon>Dothideomycetes</taxon>
        <taxon>Dothideomycetes incertae sedis</taxon>
        <taxon>Trypetheliales</taxon>
        <taxon>Trypetheliaceae</taxon>
        <taxon>Viridothelium</taxon>
    </lineage>
</organism>
<keyword evidence="1" id="KW-0732">Signal</keyword>
<protein>
    <recommendedName>
        <fullName evidence="4">Secreted protein</fullName>
    </recommendedName>
</protein>
<feature type="signal peptide" evidence="1">
    <location>
        <begin position="1"/>
        <end position="20"/>
    </location>
</feature>
<dbReference type="AlphaFoldDB" id="A0A6A6GZ33"/>
<keyword evidence="3" id="KW-1185">Reference proteome</keyword>
<dbReference type="Proteomes" id="UP000800092">
    <property type="component" value="Unassembled WGS sequence"/>
</dbReference>
<evidence type="ECO:0000313" key="2">
    <source>
        <dbReference type="EMBL" id="KAF2230851.1"/>
    </source>
</evidence>
<gene>
    <name evidence="2" type="ORF">EV356DRAFT_508159</name>
</gene>
<dbReference type="EMBL" id="ML991835">
    <property type="protein sequence ID" value="KAF2230851.1"/>
    <property type="molecule type" value="Genomic_DNA"/>
</dbReference>
<evidence type="ECO:0000313" key="3">
    <source>
        <dbReference type="Proteomes" id="UP000800092"/>
    </source>
</evidence>
<proteinExistence type="predicted"/>
<reference evidence="2" key="1">
    <citation type="journal article" date="2020" name="Stud. Mycol.">
        <title>101 Dothideomycetes genomes: a test case for predicting lifestyles and emergence of pathogens.</title>
        <authorList>
            <person name="Haridas S."/>
            <person name="Albert R."/>
            <person name="Binder M."/>
            <person name="Bloem J."/>
            <person name="Labutti K."/>
            <person name="Salamov A."/>
            <person name="Andreopoulos B."/>
            <person name="Baker S."/>
            <person name="Barry K."/>
            <person name="Bills G."/>
            <person name="Bluhm B."/>
            <person name="Cannon C."/>
            <person name="Castanera R."/>
            <person name="Culley D."/>
            <person name="Daum C."/>
            <person name="Ezra D."/>
            <person name="Gonzalez J."/>
            <person name="Henrissat B."/>
            <person name="Kuo A."/>
            <person name="Liang C."/>
            <person name="Lipzen A."/>
            <person name="Lutzoni F."/>
            <person name="Magnuson J."/>
            <person name="Mondo S."/>
            <person name="Nolan M."/>
            <person name="Ohm R."/>
            <person name="Pangilinan J."/>
            <person name="Park H.-J."/>
            <person name="Ramirez L."/>
            <person name="Alfaro M."/>
            <person name="Sun H."/>
            <person name="Tritt A."/>
            <person name="Yoshinaga Y."/>
            <person name="Zwiers L.-H."/>
            <person name="Turgeon B."/>
            <person name="Goodwin S."/>
            <person name="Spatafora J."/>
            <person name="Crous P."/>
            <person name="Grigoriev I."/>
        </authorList>
    </citation>
    <scope>NUCLEOTIDE SEQUENCE</scope>
    <source>
        <strain evidence="2">Tuck. ex Michener</strain>
    </source>
</reference>
<evidence type="ECO:0008006" key="4">
    <source>
        <dbReference type="Google" id="ProtNLM"/>
    </source>
</evidence>
<sequence length="202" mass="21918">MHSTAIIIFCSLLGTISASALPPQRRDNAPPASFKGFYHPKNLPDGSYHVSLDANGSQIHTKLDVPFHIDTNATHNSSNTPSLLQKRCSPTYSGAQVTCGNSNIDQLAWLNLKTNFDALCGGSGGQNVGAYQAIYSVYQGAQMYMCNYAHTISQNCVQAELDNALGDIGCQCQNYLVGFEWIPNYYKNYGFVSGPGFCANNK</sequence>